<evidence type="ECO:0000256" key="8">
    <source>
        <dbReference type="ARBA" id="ARBA00023186"/>
    </source>
</evidence>
<evidence type="ECO:0000256" key="4">
    <source>
        <dbReference type="ARBA" id="ARBA00020572"/>
    </source>
</evidence>
<evidence type="ECO:0000313" key="14">
    <source>
        <dbReference type="Proteomes" id="UP000232692"/>
    </source>
</evidence>
<dbReference type="InterPro" id="IPR048220">
    <property type="entry name" value="P-protein-C_vesiculovirus"/>
</dbReference>
<proteinExistence type="inferred from homology"/>
<dbReference type="Gene3D" id="6.10.140.830">
    <property type="match status" value="1"/>
</dbReference>
<evidence type="ECO:0000256" key="12">
    <source>
        <dbReference type="SAM" id="MobiDB-lite"/>
    </source>
</evidence>
<reference evidence="13 14" key="1">
    <citation type="journal article" date="2015" name="PLoS Pathog.">
        <title>Evolution of genome size and complexity in the rhabdoviridae.</title>
        <authorList>
            <person name="Walker P.J."/>
            <person name="Firth C."/>
            <person name="Widen S.G."/>
            <person name="Blasdell K.R."/>
            <person name="Guzman H."/>
            <person name="Wood T.G."/>
            <person name="Paradkar P.N."/>
            <person name="Holmes E.C."/>
            <person name="Tesh R.B."/>
            <person name="Vasilakis N."/>
        </authorList>
    </citation>
    <scope>NUCLEOTIDE SEQUENCE [LARGE SCALE GENOMIC DNA]</scope>
    <source>
        <strain evidence="13 14">BeAr411391</strain>
    </source>
</reference>
<name>A0A0D3R1C6_9RHAB</name>
<evidence type="ECO:0000313" key="13">
    <source>
        <dbReference type="EMBL" id="AJR28529.1"/>
    </source>
</evidence>
<feature type="compositionally biased region" description="Acidic residues" evidence="12">
    <location>
        <begin position="56"/>
        <end position="75"/>
    </location>
</feature>
<comment type="subunit">
    <text evidence="11">Homodimer. Interacts with the L polymerase; the association of P and L forms the polymerase complex and positions P optimally for encapsidation of newly synthesized genomes with the nucleoprotein. Interacts (via N-terminus) with N(0). Interacts (via C-terminus) with N in ribonucleocapsid (via C-terminus); this interaction allows to package the L polymerase in the virion and positions the polymerase on the template, since P acts as a bridge between N and L.</text>
</comment>
<evidence type="ECO:0000256" key="5">
    <source>
        <dbReference type="ARBA" id="ARBA00022553"/>
    </source>
</evidence>
<dbReference type="GO" id="GO:0003968">
    <property type="term" value="F:RNA-directed RNA polymerase activity"/>
    <property type="evidence" value="ECO:0007669"/>
    <property type="project" value="InterPro"/>
</dbReference>
<keyword evidence="14" id="KW-1185">Reference proteome</keyword>
<dbReference type="EMBL" id="KM205015">
    <property type="protein sequence ID" value="AJR28529.1"/>
    <property type="molecule type" value="Viral_cRNA"/>
</dbReference>
<evidence type="ECO:0000256" key="6">
    <source>
        <dbReference type="ARBA" id="ARBA00022844"/>
    </source>
</evidence>
<evidence type="ECO:0000256" key="7">
    <source>
        <dbReference type="ARBA" id="ARBA00022953"/>
    </source>
</evidence>
<dbReference type="Pfam" id="PF00922">
    <property type="entry name" value="Phosphoprotein"/>
    <property type="match status" value="1"/>
</dbReference>
<evidence type="ECO:0000256" key="1">
    <source>
        <dbReference type="ARBA" id="ARBA00004192"/>
    </source>
</evidence>
<dbReference type="Gene3D" id="1.10.8.440">
    <property type="entry name" value="Vesicular stomatitis virus phosphoprotein C-terminal domain"/>
    <property type="match status" value="1"/>
</dbReference>
<dbReference type="CDD" id="cd21033">
    <property type="entry name" value="VSV_P-protein-C_like"/>
    <property type="match status" value="1"/>
</dbReference>
<dbReference type="InterPro" id="IPR043036">
    <property type="entry name" value="Phosphoprotein_C_viral"/>
</dbReference>
<sequence>MDNLSKLKEYMGTYTHLDSALQDANESEESRDEKSNFDLFDEESKEVARPSYYSAIDEESDQEETESDDPDEELNDSNAHGAVDGWDETLNENSQPDDNVSVEFARTWSTPVMESSSEGKTLHLAMPDGLNPDQVAQWLQTVKALFESAKYWNLSECRMEVLLEGVLIKERQMTPDLQKVTPKPNNPPPESMPCDPLPPAMDVWEAASQVYTLEPKRANLAPMDVKLKDLFSSRAEFLSVGGSPQMSWKEAIILGLRYKKLYNQARLKYSL</sequence>
<protein>
    <recommendedName>
        <fullName evidence="4">Phosphoprotein</fullName>
    </recommendedName>
    <alternativeName>
        <fullName evidence="10">Protein M1</fullName>
    </alternativeName>
</protein>
<evidence type="ECO:0000256" key="2">
    <source>
        <dbReference type="ARBA" id="ARBA00004328"/>
    </source>
</evidence>
<keyword evidence="9" id="KW-1035">Host cytoplasm</keyword>
<dbReference type="GO" id="GO:0044423">
    <property type="term" value="C:virion component"/>
    <property type="evidence" value="ECO:0007669"/>
    <property type="project" value="UniProtKB-KW"/>
</dbReference>
<keyword evidence="7" id="KW-0693">Viral RNA replication</keyword>
<keyword evidence="8" id="KW-0143">Chaperone</keyword>
<dbReference type="InterPro" id="IPR037263">
    <property type="entry name" value="Phosphoprotein_central"/>
</dbReference>
<evidence type="ECO:0000256" key="10">
    <source>
        <dbReference type="ARBA" id="ARBA00032207"/>
    </source>
</evidence>
<dbReference type="RefSeq" id="YP_009505528.1">
    <property type="nucleotide sequence ID" value="NC_038285.1"/>
</dbReference>
<accession>A0A0D3R1C6</accession>
<dbReference type="SUPFAM" id="SSF160892">
    <property type="entry name" value="Phosphoprotein oligomerization domain-like"/>
    <property type="match status" value="1"/>
</dbReference>
<keyword evidence="6" id="KW-0946">Virion</keyword>
<evidence type="ECO:0000256" key="3">
    <source>
        <dbReference type="ARBA" id="ARBA00008502"/>
    </source>
</evidence>
<comment type="similarity">
    <text evidence="3">Belongs to the vesiculovirus protein P family.</text>
</comment>
<organism evidence="13 14">
    <name type="scientific">Carajas virus</name>
    <dbReference type="NCBI Taxonomy" id="239239"/>
    <lineage>
        <taxon>Viruses</taxon>
        <taxon>Riboviria</taxon>
        <taxon>Orthornavirae</taxon>
        <taxon>Negarnaviricota</taxon>
        <taxon>Haploviricotina</taxon>
        <taxon>Monjiviricetes</taxon>
        <taxon>Mononegavirales</taxon>
        <taxon>Rhabdoviridae</taxon>
        <taxon>Alpharhabdovirinae</taxon>
        <taxon>Vesiculovirus</taxon>
        <taxon>Vesiculovirus carajas</taxon>
    </lineage>
</organism>
<evidence type="ECO:0000256" key="9">
    <source>
        <dbReference type="ARBA" id="ARBA00023200"/>
    </source>
</evidence>
<evidence type="ECO:0000256" key="11">
    <source>
        <dbReference type="ARBA" id="ARBA00050005"/>
    </source>
</evidence>
<dbReference type="KEGG" id="vg:37616369"/>
<comment type="subcellular location">
    <subcellularLocation>
        <location evidence="1">Host cytoplasm</location>
    </subcellularLocation>
    <subcellularLocation>
        <location evidence="2">Virion</location>
    </subcellularLocation>
</comment>
<keyword evidence="5" id="KW-0597">Phosphoprotein</keyword>
<feature type="region of interest" description="Disordered" evidence="12">
    <location>
        <begin position="18"/>
        <end position="99"/>
    </location>
</feature>
<dbReference type="GeneID" id="37616369"/>
<dbReference type="GO" id="GO:0030430">
    <property type="term" value="C:host cell cytoplasm"/>
    <property type="evidence" value="ECO:0007669"/>
    <property type="project" value="UniProtKB-SubCell"/>
</dbReference>
<dbReference type="Proteomes" id="UP000232692">
    <property type="component" value="Segment"/>
</dbReference>
<dbReference type="OrthoDB" id="10363at10239"/>